<evidence type="ECO:0000256" key="1">
    <source>
        <dbReference type="SAM" id="MobiDB-lite"/>
    </source>
</evidence>
<dbReference type="Proteomes" id="UP000785200">
    <property type="component" value="Unassembled WGS sequence"/>
</dbReference>
<protein>
    <submittedName>
        <fullName evidence="2">Glycine-rich domain-containing 2</fullName>
    </submittedName>
</protein>
<dbReference type="PANTHER" id="PTHR34365">
    <property type="entry name" value="ENOLASE (DUF1399)"/>
    <property type="match status" value="1"/>
</dbReference>
<organism evidence="2 3">
    <name type="scientific">Hyphodiscus hymeniophilus</name>
    <dbReference type="NCBI Taxonomy" id="353542"/>
    <lineage>
        <taxon>Eukaryota</taxon>
        <taxon>Fungi</taxon>
        <taxon>Dikarya</taxon>
        <taxon>Ascomycota</taxon>
        <taxon>Pezizomycotina</taxon>
        <taxon>Leotiomycetes</taxon>
        <taxon>Helotiales</taxon>
        <taxon>Hyphodiscaceae</taxon>
        <taxon>Hyphodiscus</taxon>
    </lineage>
</organism>
<dbReference type="EMBL" id="VNKQ01000017">
    <property type="protein sequence ID" value="KAG0645916.1"/>
    <property type="molecule type" value="Genomic_DNA"/>
</dbReference>
<proteinExistence type="predicted"/>
<name>A0A9P6SPT7_9HELO</name>
<comment type="caution">
    <text evidence="2">The sequence shown here is derived from an EMBL/GenBank/DDBJ whole genome shotgun (WGS) entry which is preliminary data.</text>
</comment>
<accession>A0A9P6SPT7</accession>
<keyword evidence="3" id="KW-1185">Reference proteome</keyword>
<gene>
    <name evidence="2" type="ORF">D0Z07_7862</name>
</gene>
<feature type="compositionally biased region" description="Basic residues" evidence="1">
    <location>
        <begin position="1"/>
        <end position="10"/>
    </location>
</feature>
<evidence type="ECO:0000313" key="3">
    <source>
        <dbReference type="Proteomes" id="UP000785200"/>
    </source>
</evidence>
<feature type="region of interest" description="Disordered" evidence="1">
    <location>
        <begin position="1"/>
        <end position="43"/>
    </location>
</feature>
<dbReference type="Pfam" id="PF07173">
    <property type="entry name" value="GRDP-like"/>
    <property type="match status" value="1"/>
</dbReference>
<sequence>MPFGLNKHKGDKGLGTESYLPEKQGNIAPPSTKEAPPSYAQSDPIPADQVAELNSAFAALNLSAQHPDFPKADQCLAHLKLLSAFYALKEDVGYTDDLFGLSDSRCEILEGEQRNEALAKTREKRWALFVARAKERFEEWWVNVLCPREGGRRLLGKEMLITNPDFMSFTQKGRPQTWTVDMLPPLDVLMVWHSFILNPRNYLEDCVRFGLKDLWATGMPWAAVNEAIDTGFNYNVSQAGQDAFAKATRHSWFSSQDPMTKTLFCPRCTQRLDIPWTTCGKSEKPTIQEITDMTGTGYGDRDLSYMCDRCGGEVNHDLLRVAKFKKDTEYLIMKDWPLGGTILSPVTGSPDATTEKEWHRFDNTFPNRLVGMELRATIIELIDNDPSKKPCMSDVRELIEMAIASKSVIQKVHGGSALGSRLQRQERLAIRKMMSHYWENTSIFAMELGGAVIRQSVFVEKMHSIDWLHSPAARDTMDRLLNKYARFITLIQTYPLHTAVPTLDVDLGWHTHQLSPKQYYDYTVKKCKKFIDHDDKMEEDALSSGFEWTSKTYEKHFGEVYSECTCWYCETIRSKHISSTGKLFGTSKHEKALNNFYDSGAAKLCPPDNSAHISSHNAVKIAESASRAQIYSRLRARRQVELDEAYAKACKRAAAKGRPVPTRDVYYGGMGAWGYPYLMYGPYMSMGMYGGGMYYAGDPYCLPMGAGMVGNCCQGTCSGGVAAGGCGGPGGCGSAGGCSGGSMGACGGGGGGAACGGGGGGCGGGGA</sequence>
<dbReference type="InterPro" id="IPR009836">
    <property type="entry name" value="GRDP-like"/>
</dbReference>
<evidence type="ECO:0000313" key="2">
    <source>
        <dbReference type="EMBL" id="KAG0645916.1"/>
    </source>
</evidence>
<dbReference type="PANTHER" id="PTHR34365:SF7">
    <property type="entry name" value="GLYCINE-RICH DOMAIN-CONTAINING PROTEIN 1"/>
    <property type="match status" value="1"/>
</dbReference>
<dbReference type="OrthoDB" id="2684236at2759"/>
<dbReference type="AlphaFoldDB" id="A0A9P6SPT7"/>
<reference evidence="2" key="1">
    <citation type="submission" date="2019-07" db="EMBL/GenBank/DDBJ databases">
        <title>Hyphodiscus hymeniophilus genome sequencing and assembly.</title>
        <authorList>
            <person name="Kramer G."/>
            <person name="Nodwell J."/>
        </authorList>
    </citation>
    <scope>NUCLEOTIDE SEQUENCE</scope>
    <source>
        <strain evidence="2">ATCC 34498</strain>
    </source>
</reference>